<evidence type="ECO:0000259" key="4">
    <source>
        <dbReference type="PROSITE" id="PS50932"/>
    </source>
</evidence>
<protein>
    <submittedName>
        <fullName evidence="5">LacI family transcriptional regulator</fullName>
    </submittedName>
</protein>
<dbReference type="GO" id="GO:0000976">
    <property type="term" value="F:transcription cis-regulatory region binding"/>
    <property type="evidence" value="ECO:0007669"/>
    <property type="project" value="TreeGrafter"/>
</dbReference>
<evidence type="ECO:0000256" key="3">
    <source>
        <dbReference type="ARBA" id="ARBA00023163"/>
    </source>
</evidence>
<feature type="domain" description="HTH lacI-type" evidence="4">
    <location>
        <begin position="5"/>
        <end position="59"/>
    </location>
</feature>
<dbReference type="Proteomes" id="UP000610456">
    <property type="component" value="Unassembled WGS sequence"/>
</dbReference>
<dbReference type="Gene3D" id="3.40.50.2300">
    <property type="match status" value="2"/>
</dbReference>
<dbReference type="SMART" id="SM00354">
    <property type="entry name" value="HTH_LACI"/>
    <property type="match status" value="1"/>
</dbReference>
<gene>
    <name evidence="5" type="ORF">GCM10007103_08270</name>
</gene>
<dbReference type="Gene3D" id="1.10.260.40">
    <property type="entry name" value="lambda repressor-like DNA-binding domains"/>
    <property type="match status" value="1"/>
</dbReference>
<keyword evidence="2" id="KW-0238">DNA-binding</keyword>
<evidence type="ECO:0000256" key="1">
    <source>
        <dbReference type="ARBA" id="ARBA00023015"/>
    </source>
</evidence>
<keyword evidence="1" id="KW-0805">Transcription regulation</keyword>
<keyword evidence="3" id="KW-0804">Transcription</keyword>
<dbReference type="EMBL" id="BMXB01000002">
    <property type="protein sequence ID" value="GHA29399.1"/>
    <property type="molecule type" value="Genomic_DNA"/>
</dbReference>
<reference evidence="5" key="1">
    <citation type="journal article" date="2014" name="Int. J. Syst. Evol. Microbiol.">
        <title>Complete genome sequence of Corynebacterium casei LMG S-19264T (=DSM 44701T), isolated from a smear-ripened cheese.</title>
        <authorList>
            <consortium name="US DOE Joint Genome Institute (JGI-PGF)"/>
            <person name="Walter F."/>
            <person name="Albersmeier A."/>
            <person name="Kalinowski J."/>
            <person name="Ruckert C."/>
        </authorList>
    </citation>
    <scope>NUCLEOTIDE SEQUENCE</scope>
    <source>
        <strain evidence="5">KCTC 12719</strain>
    </source>
</reference>
<dbReference type="PROSITE" id="PS50932">
    <property type="entry name" value="HTH_LACI_2"/>
    <property type="match status" value="1"/>
</dbReference>
<evidence type="ECO:0000256" key="2">
    <source>
        <dbReference type="ARBA" id="ARBA00023125"/>
    </source>
</evidence>
<dbReference type="RefSeq" id="WP_189603442.1">
    <property type="nucleotide sequence ID" value="NZ_BMXB01000002.1"/>
</dbReference>
<dbReference type="SUPFAM" id="SSF53822">
    <property type="entry name" value="Periplasmic binding protein-like I"/>
    <property type="match status" value="1"/>
</dbReference>
<name>A0A918VW99_9FLAO</name>
<dbReference type="Pfam" id="PF13377">
    <property type="entry name" value="Peripla_BP_3"/>
    <property type="match status" value="1"/>
</dbReference>
<dbReference type="InterPro" id="IPR010982">
    <property type="entry name" value="Lambda_DNA-bd_dom_sf"/>
</dbReference>
<dbReference type="Pfam" id="PF00356">
    <property type="entry name" value="LacI"/>
    <property type="match status" value="1"/>
</dbReference>
<dbReference type="GO" id="GO:0003700">
    <property type="term" value="F:DNA-binding transcription factor activity"/>
    <property type="evidence" value="ECO:0007669"/>
    <property type="project" value="TreeGrafter"/>
</dbReference>
<sequence>MERKTTLKELAKILNVSISTVSKALNDSSEINPDTKARVKEVALANNYVPNELAQSLKGKKTKTLGVIIPEVLSQFFAKSLHGIETMASSLGYKIIICISNESVQKETESLNILVNTNVDGIIMSLARETQATESYDHFKKVFDYGIPIVLFDRVSDTLVCDKITVNDREITHKAAMELHNSGCKNIIYLSTIYDTSVDKQRQIGYTSAMKELRSKPEILHIKDYTYFEENLLKVLKKSNVDGIVAADELSAISAMKTALNHGYRIPEDLSVIGFTNGVLGENFIPSLTTVEQYAEEQGRTAVELIIGRIQKTIAAEPVHRIIKTSILHRNSTRQSLALQK</sequence>
<accession>A0A918VW99</accession>
<dbReference type="CDD" id="cd01392">
    <property type="entry name" value="HTH_LacI"/>
    <property type="match status" value="1"/>
</dbReference>
<dbReference type="PANTHER" id="PTHR30146">
    <property type="entry name" value="LACI-RELATED TRANSCRIPTIONAL REPRESSOR"/>
    <property type="match status" value="1"/>
</dbReference>
<organism evidence="5 6">
    <name type="scientific">Salinimicrobium marinum</name>
    <dbReference type="NCBI Taxonomy" id="680283"/>
    <lineage>
        <taxon>Bacteria</taxon>
        <taxon>Pseudomonadati</taxon>
        <taxon>Bacteroidota</taxon>
        <taxon>Flavobacteriia</taxon>
        <taxon>Flavobacteriales</taxon>
        <taxon>Flavobacteriaceae</taxon>
        <taxon>Salinimicrobium</taxon>
    </lineage>
</organism>
<dbReference type="CDD" id="cd06267">
    <property type="entry name" value="PBP1_LacI_sugar_binding-like"/>
    <property type="match status" value="1"/>
</dbReference>
<dbReference type="AlphaFoldDB" id="A0A918VW99"/>
<dbReference type="InterPro" id="IPR028082">
    <property type="entry name" value="Peripla_BP_I"/>
</dbReference>
<evidence type="ECO:0000313" key="6">
    <source>
        <dbReference type="Proteomes" id="UP000610456"/>
    </source>
</evidence>
<proteinExistence type="predicted"/>
<dbReference type="SUPFAM" id="SSF47413">
    <property type="entry name" value="lambda repressor-like DNA-binding domains"/>
    <property type="match status" value="1"/>
</dbReference>
<reference evidence="5" key="2">
    <citation type="submission" date="2020-09" db="EMBL/GenBank/DDBJ databases">
        <authorList>
            <person name="Sun Q."/>
            <person name="Kim S."/>
        </authorList>
    </citation>
    <scope>NUCLEOTIDE SEQUENCE</scope>
    <source>
        <strain evidence="5">KCTC 12719</strain>
    </source>
</reference>
<comment type="caution">
    <text evidence="5">The sequence shown here is derived from an EMBL/GenBank/DDBJ whole genome shotgun (WGS) entry which is preliminary data.</text>
</comment>
<dbReference type="PANTHER" id="PTHR30146:SF109">
    <property type="entry name" value="HTH-TYPE TRANSCRIPTIONAL REGULATOR GALS"/>
    <property type="match status" value="1"/>
</dbReference>
<dbReference type="InterPro" id="IPR000843">
    <property type="entry name" value="HTH_LacI"/>
</dbReference>
<evidence type="ECO:0000313" key="5">
    <source>
        <dbReference type="EMBL" id="GHA29399.1"/>
    </source>
</evidence>
<keyword evidence="6" id="KW-1185">Reference proteome</keyword>
<dbReference type="InterPro" id="IPR046335">
    <property type="entry name" value="LacI/GalR-like_sensor"/>
</dbReference>